<dbReference type="InterPro" id="IPR020846">
    <property type="entry name" value="MFS_dom"/>
</dbReference>
<feature type="transmembrane region" description="Helical" evidence="7">
    <location>
        <begin position="55"/>
        <end position="74"/>
    </location>
</feature>
<organism evidence="9 10">
    <name type="scientific">Actinopolyspora xinjiangensis</name>
    <dbReference type="NCBI Taxonomy" id="405564"/>
    <lineage>
        <taxon>Bacteria</taxon>
        <taxon>Bacillati</taxon>
        <taxon>Actinomycetota</taxon>
        <taxon>Actinomycetes</taxon>
        <taxon>Actinopolysporales</taxon>
        <taxon>Actinopolysporaceae</taxon>
        <taxon>Actinopolyspora</taxon>
    </lineage>
</organism>
<accession>A0A1H0TGK5</accession>
<feature type="transmembrane region" description="Helical" evidence="7">
    <location>
        <begin position="363"/>
        <end position="389"/>
    </location>
</feature>
<gene>
    <name evidence="9" type="ORF">SAMN04487905_10551</name>
</gene>
<dbReference type="Pfam" id="PF07690">
    <property type="entry name" value="MFS_1"/>
    <property type="match status" value="1"/>
</dbReference>
<evidence type="ECO:0000259" key="8">
    <source>
        <dbReference type="PROSITE" id="PS50850"/>
    </source>
</evidence>
<evidence type="ECO:0000256" key="1">
    <source>
        <dbReference type="ARBA" id="ARBA00004651"/>
    </source>
</evidence>
<dbReference type="PANTHER" id="PTHR42718">
    <property type="entry name" value="MAJOR FACILITATOR SUPERFAMILY MULTIDRUG TRANSPORTER MFSC"/>
    <property type="match status" value="1"/>
</dbReference>
<feature type="transmembrane region" description="Helical" evidence="7">
    <location>
        <begin position="309"/>
        <end position="330"/>
    </location>
</feature>
<dbReference type="EMBL" id="FNJR01000005">
    <property type="protein sequence ID" value="SDP52951.1"/>
    <property type="molecule type" value="Genomic_DNA"/>
</dbReference>
<dbReference type="RefSeq" id="WP_211481265.1">
    <property type="nucleotide sequence ID" value="NZ_FNJR01000005.1"/>
</dbReference>
<dbReference type="PANTHER" id="PTHR42718:SF47">
    <property type="entry name" value="METHYL VIOLOGEN RESISTANCE PROTEIN SMVA"/>
    <property type="match status" value="1"/>
</dbReference>
<dbReference type="GO" id="GO:0005886">
    <property type="term" value="C:plasma membrane"/>
    <property type="evidence" value="ECO:0007669"/>
    <property type="project" value="UniProtKB-SubCell"/>
</dbReference>
<dbReference type="PROSITE" id="PS50850">
    <property type="entry name" value="MFS"/>
    <property type="match status" value="1"/>
</dbReference>
<dbReference type="Gene3D" id="1.20.1720.10">
    <property type="entry name" value="Multidrug resistance protein D"/>
    <property type="match status" value="1"/>
</dbReference>
<proteinExistence type="predicted"/>
<feature type="transmembrane region" description="Helical" evidence="7">
    <location>
        <begin position="484"/>
        <end position="503"/>
    </location>
</feature>
<comment type="subcellular location">
    <subcellularLocation>
        <location evidence="1">Cell membrane</location>
        <topology evidence="1">Multi-pass membrane protein</topology>
    </subcellularLocation>
</comment>
<feature type="transmembrane region" description="Helical" evidence="7">
    <location>
        <begin position="273"/>
        <end position="294"/>
    </location>
</feature>
<dbReference type="PROSITE" id="PS51318">
    <property type="entry name" value="TAT"/>
    <property type="match status" value="1"/>
</dbReference>
<dbReference type="InterPro" id="IPR006311">
    <property type="entry name" value="TAT_signal"/>
</dbReference>
<keyword evidence="10" id="KW-1185">Reference proteome</keyword>
<feature type="transmembrane region" description="Helical" evidence="7">
    <location>
        <begin position="111"/>
        <end position="132"/>
    </location>
</feature>
<dbReference type="STRING" id="405564.SAMN04487905_10551"/>
<feature type="transmembrane region" description="Helical" evidence="7">
    <location>
        <begin position="170"/>
        <end position="194"/>
    </location>
</feature>
<feature type="transmembrane region" description="Helical" evidence="7">
    <location>
        <begin position="410"/>
        <end position="429"/>
    </location>
</feature>
<feature type="transmembrane region" description="Helical" evidence="7">
    <location>
        <begin position="337"/>
        <end position="357"/>
    </location>
</feature>
<keyword evidence="3" id="KW-1003">Cell membrane</keyword>
<keyword evidence="6 7" id="KW-0472">Membrane</keyword>
<evidence type="ECO:0000256" key="7">
    <source>
        <dbReference type="SAM" id="Phobius"/>
    </source>
</evidence>
<feature type="transmembrane region" description="Helical" evidence="7">
    <location>
        <begin position="144"/>
        <end position="164"/>
    </location>
</feature>
<dbReference type="InterPro" id="IPR011701">
    <property type="entry name" value="MFS"/>
</dbReference>
<evidence type="ECO:0000313" key="9">
    <source>
        <dbReference type="EMBL" id="SDP52951.1"/>
    </source>
</evidence>
<keyword evidence="4 7" id="KW-0812">Transmembrane</keyword>
<reference evidence="10" key="1">
    <citation type="submission" date="2016-10" db="EMBL/GenBank/DDBJ databases">
        <authorList>
            <person name="Varghese N."/>
            <person name="Submissions S."/>
        </authorList>
    </citation>
    <scope>NUCLEOTIDE SEQUENCE [LARGE SCALE GENOMIC DNA]</scope>
    <source>
        <strain evidence="10">DSM 46732</strain>
    </source>
</reference>
<keyword evidence="2" id="KW-0813">Transport</keyword>
<feature type="transmembrane region" description="Helical" evidence="7">
    <location>
        <begin position="86"/>
        <end position="105"/>
    </location>
</feature>
<feature type="domain" description="Major facilitator superfamily (MFS) profile" evidence="8">
    <location>
        <begin position="20"/>
        <end position="511"/>
    </location>
</feature>
<protein>
    <submittedName>
        <fullName evidence="9">MFS transporter, DHA2 family, multidrug resistance protein</fullName>
    </submittedName>
</protein>
<dbReference type="AlphaFoldDB" id="A0A1H0TGK5"/>
<dbReference type="InterPro" id="IPR036259">
    <property type="entry name" value="MFS_trans_sf"/>
</dbReference>
<sequence length="523" mass="53583">MSSSVAPDPVLRAAPRQWVGLAVLTLPLLVLALDVSVLFLAAPHLSADLAPSSTQLLWIMDVYGFMIAGFLITMGTLGDRVGRRRLLMIGAAAFAAASLAAAFASTPLMLIIARAVLGVAGATLMPSTLALISTMFPDPRQRGVAIAIWMTTFSAGTALGPIIGGALLTAFGWGSVFLLAVPVMLLLVVLAPAVLLEHRNPNPGRLDLTSVALSLATLLPIVYGLKEIPTHGPSWLSSTMMVVGLLAGVVFIRRQRRLADPLVDVQLFGSRAFCAALALLLLGILAINGVNYLYPQYLQLVAGLAPLRAGLWMIPLALAAIIGSLLTPFVARRLRPAFTIAGGALVSVLGFLLITQVTGSNGLGWLIAAGVVALLGLSPMGVLTTDMVVGSAPPDKAGSAAAMSETSGELGVGLGVAIMGTLATAIYRIQMWDSVPAGIPPQTAEASRDTLNGALAAAEQLPQDQAATLLVSAREAFTAGLNTASGLSAALLIALAVIAATLLRHIPPTGSTDTTGGGETAGT</sequence>
<dbReference type="Proteomes" id="UP000199497">
    <property type="component" value="Unassembled WGS sequence"/>
</dbReference>
<feature type="transmembrane region" description="Helical" evidence="7">
    <location>
        <begin position="206"/>
        <end position="223"/>
    </location>
</feature>
<name>A0A1H0TGK5_9ACTN</name>
<evidence type="ECO:0000256" key="6">
    <source>
        <dbReference type="ARBA" id="ARBA00023136"/>
    </source>
</evidence>
<evidence type="ECO:0000256" key="3">
    <source>
        <dbReference type="ARBA" id="ARBA00022475"/>
    </source>
</evidence>
<feature type="transmembrane region" description="Helical" evidence="7">
    <location>
        <begin position="21"/>
        <end position="43"/>
    </location>
</feature>
<evidence type="ECO:0000256" key="5">
    <source>
        <dbReference type="ARBA" id="ARBA00022989"/>
    </source>
</evidence>
<dbReference type="Gene3D" id="1.20.1250.20">
    <property type="entry name" value="MFS general substrate transporter like domains"/>
    <property type="match status" value="1"/>
</dbReference>
<evidence type="ECO:0000256" key="2">
    <source>
        <dbReference type="ARBA" id="ARBA00022448"/>
    </source>
</evidence>
<dbReference type="GO" id="GO:0022857">
    <property type="term" value="F:transmembrane transporter activity"/>
    <property type="evidence" value="ECO:0007669"/>
    <property type="project" value="InterPro"/>
</dbReference>
<keyword evidence="5 7" id="KW-1133">Transmembrane helix</keyword>
<evidence type="ECO:0000256" key="4">
    <source>
        <dbReference type="ARBA" id="ARBA00022692"/>
    </source>
</evidence>
<dbReference type="CDD" id="cd17321">
    <property type="entry name" value="MFS_MMR_MDR_like"/>
    <property type="match status" value="1"/>
</dbReference>
<feature type="transmembrane region" description="Helical" evidence="7">
    <location>
        <begin position="235"/>
        <end position="252"/>
    </location>
</feature>
<evidence type="ECO:0000313" key="10">
    <source>
        <dbReference type="Proteomes" id="UP000199497"/>
    </source>
</evidence>
<dbReference type="SUPFAM" id="SSF103473">
    <property type="entry name" value="MFS general substrate transporter"/>
    <property type="match status" value="1"/>
</dbReference>